<dbReference type="AlphaFoldDB" id="A0A414AVB5"/>
<dbReference type="GeneID" id="23115633"/>
<dbReference type="PANTHER" id="PTHR43085:SF57">
    <property type="entry name" value="CARBOHYDRATE KINASE PFKB DOMAIN-CONTAINING PROTEIN"/>
    <property type="match status" value="1"/>
</dbReference>
<dbReference type="Gene3D" id="3.40.1190.20">
    <property type="match status" value="1"/>
</dbReference>
<evidence type="ECO:0000313" key="5">
    <source>
        <dbReference type="EMBL" id="RHC55604.1"/>
    </source>
</evidence>
<name>A0A414AVB5_9FIRM</name>
<comment type="similarity">
    <text evidence="1">Belongs to the carbohydrate kinase PfkB family.</text>
</comment>
<feature type="domain" description="Carbohydrate kinase PfkB" evidence="4">
    <location>
        <begin position="5"/>
        <end position="355"/>
    </location>
</feature>
<sequence>MESKKILVAGSIVLDIIPEVYIPKGQPIPEIFLSEGKTTECSYTHIYLGGEVGNTGLGLKKLGCDVRLVSKIGDDSVGEIVREILNRYDTDYTLIEMMGEQSSASVAIALPGKDKMTLHSRGASQLFKAADITDEMLEGVKLFHFGYPPSMKYLVENEGEELEDLLKNVKSKGITISLDMSLPDLKTFLGHVNWRPILQRILPYVDLFLPSLEESIFFLHREDYVEMVRKAGANNLLDYIDVRGMAEKLADELLEMGGTIVMLKCGHEGMYLRTAEKERWGNMGKAAPNSLNGWYDRKIWQKPVKVKRILSRTGAGDIAIAGFLSSFLHEDNAKTALGIAAWAASICIQSYDTISGLCPLNEL</sequence>
<proteinExistence type="inferred from homology"/>
<dbReference type="GO" id="GO:0016301">
    <property type="term" value="F:kinase activity"/>
    <property type="evidence" value="ECO:0007669"/>
    <property type="project" value="UniProtKB-KW"/>
</dbReference>
<dbReference type="Proteomes" id="UP000283975">
    <property type="component" value="Unassembled WGS sequence"/>
</dbReference>
<evidence type="ECO:0000313" key="6">
    <source>
        <dbReference type="Proteomes" id="UP000283975"/>
    </source>
</evidence>
<dbReference type="KEGG" id="cbol:CGC65_02405"/>
<dbReference type="PANTHER" id="PTHR43085">
    <property type="entry name" value="HEXOKINASE FAMILY MEMBER"/>
    <property type="match status" value="1"/>
</dbReference>
<evidence type="ECO:0000256" key="2">
    <source>
        <dbReference type="ARBA" id="ARBA00022679"/>
    </source>
</evidence>
<reference evidence="5 6" key="1">
    <citation type="submission" date="2018-08" db="EMBL/GenBank/DDBJ databases">
        <title>A genome reference for cultivated species of the human gut microbiota.</title>
        <authorList>
            <person name="Zou Y."/>
            <person name="Xue W."/>
            <person name="Luo G."/>
        </authorList>
    </citation>
    <scope>NUCLEOTIDE SEQUENCE [LARGE SCALE GENOMIC DNA]</scope>
    <source>
        <strain evidence="5 6">AM35-14</strain>
    </source>
</reference>
<gene>
    <name evidence="5" type="ORF">DW839_13960</name>
</gene>
<dbReference type="SUPFAM" id="SSF53613">
    <property type="entry name" value="Ribokinase-like"/>
    <property type="match status" value="1"/>
</dbReference>
<protein>
    <submittedName>
        <fullName evidence="5">Carbohydrate kinase family protein</fullName>
    </submittedName>
</protein>
<evidence type="ECO:0000256" key="3">
    <source>
        <dbReference type="ARBA" id="ARBA00022777"/>
    </source>
</evidence>
<accession>A0A414AVB5</accession>
<keyword evidence="2" id="KW-0808">Transferase</keyword>
<comment type="caution">
    <text evidence="5">The sequence shown here is derived from an EMBL/GenBank/DDBJ whole genome shotgun (WGS) entry which is preliminary data.</text>
</comment>
<evidence type="ECO:0000256" key="1">
    <source>
        <dbReference type="ARBA" id="ARBA00010688"/>
    </source>
</evidence>
<dbReference type="InterPro" id="IPR050306">
    <property type="entry name" value="PfkB_Carbo_kinase"/>
</dbReference>
<dbReference type="Pfam" id="PF00294">
    <property type="entry name" value="PfkB"/>
    <property type="match status" value="1"/>
</dbReference>
<dbReference type="RefSeq" id="WP_002566211.1">
    <property type="nucleotide sequence ID" value="NZ_BAABXO010000003.1"/>
</dbReference>
<dbReference type="InterPro" id="IPR011611">
    <property type="entry name" value="PfkB_dom"/>
</dbReference>
<dbReference type="EMBL" id="QSHZ01000013">
    <property type="protein sequence ID" value="RHC55604.1"/>
    <property type="molecule type" value="Genomic_DNA"/>
</dbReference>
<dbReference type="InterPro" id="IPR029056">
    <property type="entry name" value="Ribokinase-like"/>
</dbReference>
<organism evidence="5 6">
    <name type="scientific">Enterocloster bolteae</name>
    <dbReference type="NCBI Taxonomy" id="208479"/>
    <lineage>
        <taxon>Bacteria</taxon>
        <taxon>Bacillati</taxon>
        <taxon>Bacillota</taxon>
        <taxon>Clostridia</taxon>
        <taxon>Lachnospirales</taxon>
        <taxon>Lachnospiraceae</taxon>
        <taxon>Enterocloster</taxon>
    </lineage>
</organism>
<keyword evidence="3 5" id="KW-0418">Kinase</keyword>
<evidence type="ECO:0000259" key="4">
    <source>
        <dbReference type="Pfam" id="PF00294"/>
    </source>
</evidence>